<dbReference type="OrthoDB" id="129880at2"/>
<dbReference type="AlphaFoldDB" id="Q021A7"/>
<sequence>MSNDTKDYAGGWITEKKGTDVPPFLKLAFPVIGLSCIAYIVIYMNGEIGHAERGPLVRQLNAATGASDTFMYIVAALAAAFVVTVLAFTYSKPHGD</sequence>
<organism evidence="2">
    <name type="scientific">Solibacter usitatus (strain Ellin6076)</name>
    <dbReference type="NCBI Taxonomy" id="234267"/>
    <lineage>
        <taxon>Bacteria</taxon>
        <taxon>Pseudomonadati</taxon>
        <taxon>Acidobacteriota</taxon>
        <taxon>Terriglobia</taxon>
        <taxon>Bryobacterales</taxon>
        <taxon>Solibacteraceae</taxon>
        <taxon>Candidatus Solibacter</taxon>
    </lineage>
</organism>
<protein>
    <submittedName>
        <fullName evidence="2">Uncharacterized protein</fullName>
    </submittedName>
</protein>
<evidence type="ECO:0000256" key="1">
    <source>
        <dbReference type="SAM" id="Phobius"/>
    </source>
</evidence>
<feature type="transmembrane region" description="Helical" evidence="1">
    <location>
        <begin position="27"/>
        <end position="48"/>
    </location>
</feature>
<name>Q021A7_SOLUE</name>
<dbReference type="EMBL" id="CP000473">
    <property type="protein sequence ID" value="ABJ84482.1"/>
    <property type="molecule type" value="Genomic_DNA"/>
</dbReference>
<dbReference type="HOGENOM" id="CLU_2358208_0_0_0"/>
<dbReference type="STRING" id="234267.Acid_3509"/>
<gene>
    <name evidence="2" type="ordered locus">Acid_3509</name>
</gene>
<reference evidence="2" key="1">
    <citation type="submission" date="2006-10" db="EMBL/GenBank/DDBJ databases">
        <title>Complete sequence of Solibacter usitatus Ellin6076.</title>
        <authorList>
            <consortium name="US DOE Joint Genome Institute"/>
            <person name="Copeland A."/>
            <person name="Lucas S."/>
            <person name="Lapidus A."/>
            <person name="Barry K."/>
            <person name="Detter J.C."/>
            <person name="Glavina del Rio T."/>
            <person name="Hammon N."/>
            <person name="Israni S."/>
            <person name="Dalin E."/>
            <person name="Tice H."/>
            <person name="Pitluck S."/>
            <person name="Thompson L.S."/>
            <person name="Brettin T."/>
            <person name="Bruce D."/>
            <person name="Han C."/>
            <person name="Tapia R."/>
            <person name="Gilna P."/>
            <person name="Schmutz J."/>
            <person name="Larimer F."/>
            <person name="Land M."/>
            <person name="Hauser L."/>
            <person name="Kyrpides N."/>
            <person name="Mikhailova N."/>
            <person name="Janssen P.H."/>
            <person name="Kuske C.R."/>
            <person name="Richardson P."/>
        </authorList>
    </citation>
    <scope>NUCLEOTIDE SEQUENCE</scope>
    <source>
        <strain evidence="2">Ellin6076</strain>
    </source>
</reference>
<dbReference type="InParanoid" id="Q021A7"/>
<proteinExistence type="predicted"/>
<accession>Q021A7</accession>
<evidence type="ECO:0000313" key="2">
    <source>
        <dbReference type="EMBL" id="ABJ84482.1"/>
    </source>
</evidence>
<dbReference type="KEGG" id="sus:Acid_3509"/>
<keyword evidence="1" id="KW-0812">Transmembrane</keyword>
<keyword evidence="1" id="KW-0472">Membrane</keyword>
<keyword evidence="1" id="KW-1133">Transmembrane helix</keyword>
<feature type="transmembrane region" description="Helical" evidence="1">
    <location>
        <begin position="69"/>
        <end position="90"/>
    </location>
</feature>